<accession>S0G6A2</accession>
<dbReference type="InterPro" id="IPR014721">
    <property type="entry name" value="Ribsml_uS5_D2-typ_fold_subgr"/>
</dbReference>
<dbReference type="Gene3D" id="3.30.230.10">
    <property type="match status" value="1"/>
</dbReference>
<organism evidence="1 2">
    <name type="scientific">Desulfotignum phosphitoxidans DSM 13687</name>
    <dbReference type="NCBI Taxonomy" id="1286635"/>
    <lineage>
        <taxon>Bacteria</taxon>
        <taxon>Pseudomonadati</taxon>
        <taxon>Thermodesulfobacteriota</taxon>
        <taxon>Desulfobacteria</taxon>
        <taxon>Desulfobacterales</taxon>
        <taxon>Desulfobacteraceae</taxon>
        <taxon>Desulfotignum</taxon>
    </lineage>
</organism>
<dbReference type="AlphaFoldDB" id="S0G6A2"/>
<evidence type="ECO:0000313" key="1">
    <source>
        <dbReference type="EMBL" id="EMS80222.1"/>
    </source>
</evidence>
<dbReference type="InterPro" id="IPR020568">
    <property type="entry name" value="Ribosomal_Su5_D2-typ_SF"/>
</dbReference>
<dbReference type="SUPFAM" id="SSF54211">
    <property type="entry name" value="Ribosomal protein S5 domain 2-like"/>
    <property type="match status" value="1"/>
</dbReference>
<gene>
    <name evidence="1" type="ORF">Dpo_3c03660</name>
</gene>
<evidence type="ECO:0008006" key="3">
    <source>
        <dbReference type="Google" id="ProtNLM"/>
    </source>
</evidence>
<reference evidence="1 2" key="1">
    <citation type="journal article" date="2013" name="Genome Announc.">
        <title>Draft Genome Sequence of Desulfotignum phosphitoxidans DSM 13687 Strain FiPS-3.</title>
        <authorList>
            <person name="Poehlein A."/>
            <person name="Daniel R."/>
            <person name="Simeonova D.D."/>
        </authorList>
    </citation>
    <scope>NUCLEOTIDE SEQUENCE [LARGE SCALE GENOMIC DNA]</scope>
    <source>
        <strain evidence="1 2">DSM 13687</strain>
    </source>
</reference>
<protein>
    <recommendedName>
        <fullName evidence="3">Lon proteolytic domain-containing protein</fullName>
    </recommendedName>
</protein>
<dbReference type="Proteomes" id="UP000014216">
    <property type="component" value="Unassembled WGS sequence"/>
</dbReference>
<keyword evidence="2" id="KW-1185">Reference proteome</keyword>
<comment type="caution">
    <text evidence="1">The sequence shown here is derived from an EMBL/GenBank/DDBJ whole genome shotgun (WGS) entry which is preliminary data.</text>
</comment>
<name>S0G6A2_9BACT</name>
<sequence>MCAPPFSHLLGITRLSTTHSKDFGESPVRQTLITLPPANFFTRVDHPCFARQFDEISFLLKDRPGLLSLFHLHLITALVQTPEPEFQNARRFLADHLDFTNLPGFELPLENREIWYSVPVILTSSGRAYIRYMILGKMSSPGFPDLMPAWALPLFDPAALEAVRTSARVARALCGKTGDERLVCYPLTQPAPAVPQHGSPRFQGTSLGLPLALGFAALLNGHPIPRTLAATGRITEQGEILAVGRLDLKKSGLENARFKALIHPSDGSGFSPAGPITCLPVSTLSQAYALFSLYSPESTRNLMLLSACLNDPKVLAKNIGALPCGWLEWITRHGLARPAIDALTSDPHLFAAYTDIFLQKTGAFDTDHAGAIQALVSKQAIQEHTRTAPLSVFKWCTASLALANHCGDIENAGLWETTGQSLCDIISGMDLDLVADFFNHALVARHNRYQFTPQLPEPLTRLLAFLESMYAPKCEFGCPTDPVLGRLYGTLMQHFAFCGPKYLDRTRSCFHKAVQALGRDRVIEFREEWRRQYNYLTYALLDAGDRPGASQSLVSYFDCARMDDLVDLIFTPDISFSPWQTALTARYFAGNTAHPARDRIFKHLLQRFQSDPGSAHPRQLTAFNLGRMALALEETSFGAALLEQSIELCFSPNAGPTIQVMALLPISFLPDSALPSLQQIHTWEQTICSAAARLDASHFSQVLDTPLMEIRSHIKQTPAAWFPFNYR</sequence>
<dbReference type="EMBL" id="APJX01000003">
    <property type="protein sequence ID" value="EMS80222.1"/>
    <property type="molecule type" value="Genomic_DNA"/>
</dbReference>
<proteinExistence type="predicted"/>
<evidence type="ECO:0000313" key="2">
    <source>
        <dbReference type="Proteomes" id="UP000014216"/>
    </source>
</evidence>